<name>A0A653KBM2_9GAMM</name>
<dbReference type="Proteomes" id="UP000430404">
    <property type="component" value="Unassembled WGS sequence"/>
</dbReference>
<gene>
    <name evidence="1" type="ORF">ACI8B_90057</name>
</gene>
<dbReference type="AlphaFoldDB" id="A0A653KBM2"/>
<dbReference type="EMBL" id="CABWKZ010000070">
    <property type="protein sequence ID" value="VXA58404.1"/>
    <property type="molecule type" value="Genomic_DNA"/>
</dbReference>
<evidence type="ECO:0000313" key="1">
    <source>
        <dbReference type="EMBL" id="VXA58404.1"/>
    </source>
</evidence>
<proteinExistence type="predicted"/>
<sequence>MEKQGKCADRLFTGKETKKLDEMAKGRTGEVDLIFDCSQ</sequence>
<accession>A0A653KBM2</accession>
<organism evidence="1 2">
    <name type="scientific">Acinetobacter proteolyticus</name>
    <dbReference type="NCBI Taxonomy" id="1776741"/>
    <lineage>
        <taxon>Bacteria</taxon>
        <taxon>Pseudomonadati</taxon>
        <taxon>Pseudomonadota</taxon>
        <taxon>Gammaproteobacteria</taxon>
        <taxon>Moraxellales</taxon>
        <taxon>Moraxellaceae</taxon>
        <taxon>Acinetobacter</taxon>
    </lineage>
</organism>
<evidence type="ECO:0000313" key="2">
    <source>
        <dbReference type="Proteomes" id="UP000430404"/>
    </source>
</evidence>
<protein>
    <submittedName>
        <fullName evidence="1">Uncharacterized protein</fullName>
    </submittedName>
</protein>
<reference evidence="1 2" key="1">
    <citation type="submission" date="2019-10" db="EMBL/GenBank/DDBJ databases">
        <authorList>
            <person name="Karimi E."/>
        </authorList>
    </citation>
    <scope>NUCLEOTIDE SEQUENCE [LARGE SCALE GENOMIC DNA]</scope>
    <source>
        <strain evidence="1">Acinetobacter sp. 8BE</strain>
    </source>
</reference>